<dbReference type="Proteomes" id="UP000250245">
    <property type="component" value="Unassembled WGS sequence"/>
</dbReference>
<keyword evidence="1" id="KW-0812">Transmembrane</keyword>
<keyword evidence="1" id="KW-0472">Membrane</keyword>
<reference evidence="2 3" key="1">
    <citation type="submission" date="2018-06" db="EMBL/GenBank/DDBJ databases">
        <authorList>
            <consortium name="Pathogen Informatics"/>
            <person name="Doyle S."/>
        </authorList>
    </citation>
    <scope>NUCLEOTIDE SEQUENCE [LARGE SCALE GENOMIC DNA]</scope>
    <source>
        <strain evidence="2 3">NCTC11820</strain>
    </source>
</reference>
<evidence type="ECO:0000313" key="3">
    <source>
        <dbReference type="Proteomes" id="UP000250245"/>
    </source>
</evidence>
<keyword evidence="1" id="KW-1133">Transmembrane helix</keyword>
<dbReference type="AlphaFoldDB" id="A0A2X3ARL1"/>
<organism evidence="2 3">
    <name type="scientific">Mobiluncus curtisii</name>
    <dbReference type="NCBI Taxonomy" id="2051"/>
    <lineage>
        <taxon>Bacteria</taxon>
        <taxon>Bacillati</taxon>
        <taxon>Actinomycetota</taxon>
        <taxon>Actinomycetes</taxon>
        <taxon>Actinomycetales</taxon>
        <taxon>Actinomycetaceae</taxon>
        <taxon>Mobiluncus</taxon>
    </lineage>
</organism>
<evidence type="ECO:0000313" key="2">
    <source>
        <dbReference type="EMBL" id="SQB64270.1"/>
    </source>
</evidence>
<gene>
    <name evidence="2" type="ORF">NCTC11820_00605</name>
</gene>
<dbReference type="GeneID" id="55564254"/>
<dbReference type="OMA" id="DHNGAQT"/>
<feature type="transmembrane region" description="Helical" evidence="1">
    <location>
        <begin position="17"/>
        <end position="37"/>
    </location>
</feature>
<name>A0A2X3ARL1_9ACTO</name>
<proteinExistence type="predicted"/>
<sequence length="70" mass="7035">MGGGDMLGQALQLFTKFAIIGGGLWTVWGVINLAGGLKDQNGPQTQSGMWQAIGGGMIVAAAALFSAVAI</sequence>
<protein>
    <submittedName>
        <fullName evidence="2">Uncharacterized protein</fullName>
    </submittedName>
</protein>
<evidence type="ECO:0000256" key="1">
    <source>
        <dbReference type="SAM" id="Phobius"/>
    </source>
</evidence>
<dbReference type="EMBL" id="UASJ01000001">
    <property type="protein sequence ID" value="SQB64270.1"/>
    <property type="molecule type" value="Genomic_DNA"/>
</dbReference>
<dbReference type="RefSeq" id="WP_013188573.1">
    <property type="nucleotide sequence ID" value="NZ_CP068112.1"/>
</dbReference>
<feature type="transmembrane region" description="Helical" evidence="1">
    <location>
        <begin position="49"/>
        <end position="69"/>
    </location>
</feature>
<accession>A0A2X3ARL1</accession>